<comment type="similarity">
    <text evidence="4">Belongs to the ELP5 family.</text>
</comment>
<evidence type="ECO:0000256" key="5">
    <source>
        <dbReference type="ARBA" id="ARBA00020264"/>
    </source>
</evidence>
<feature type="region of interest" description="Disordered" evidence="9">
    <location>
        <begin position="313"/>
        <end position="364"/>
    </location>
</feature>
<name>A0A284RAE0_ARMOS</name>
<organism evidence="10 11">
    <name type="scientific">Armillaria ostoyae</name>
    <name type="common">Armillaria root rot fungus</name>
    <dbReference type="NCBI Taxonomy" id="47428"/>
    <lineage>
        <taxon>Eukaryota</taxon>
        <taxon>Fungi</taxon>
        <taxon>Dikarya</taxon>
        <taxon>Basidiomycota</taxon>
        <taxon>Agaricomycotina</taxon>
        <taxon>Agaricomycetes</taxon>
        <taxon>Agaricomycetidae</taxon>
        <taxon>Agaricales</taxon>
        <taxon>Marasmiineae</taxon>
        <taxon>Physalacriaceae</taxon>
        <taxon>Armillaria</taxon>
    </lineage>
</organism>
<evidence type="ECO:0000256" key="4">
    <source>
        <dbReference type="ARBA" id="ARBA00009567"/>
    </source>
</evidence>
<proteinExistence type="inferred from homology"/>
<keyword evidence="7" id="KW-0819">tRNA processing</keyword>
<evidence type="ECO:0000256" key="8">
    <source>
        <dbReference type="ARBA" id="ARBA00023242"/>
    </source>
</evidence>
<evidence type="ECO:0000313" key="10">
    <source>
        <dbReference type="EMBL" id="SJL05698.1"/>
    </source>
</evidence>
<dbReference type="Proteomes" id="UP000219338">
    <property type="component" value="Unassembled WGS sequence"/>
</dbReference>
<dbReference type="GO" id="GO:0002098">
    <property type="term" value="P:tRNA wobble uridine modification"/>
    <property type="evidence" value="ECO:0007669"/>
    <property type="project" value="InterPro"/>
</dbReference>
<comment type="subcellular location">
    <subcellularLocation>
        <location evidence="2">Cytoplasm</location>
    </subcellularLocation>
    <subcellularLocation>
        <location evidence="1">Nucleus</location>
    </subcellularLocation>
</comment>
<protein>
    <recommendedName>
        <fullName evidence="5">Elongator complex protein 5</fullName>
    </recommendedName>
</protein>
<dbReference type="EMBL" id="FUEG01000006">
    <property type="protein sequence ID" value="SJL05698.1"/>
    <property type="molecule type" value="Genomic_DNA"/>
</dbReference>
<dbReference type="OrthoDB" id="166907at2759"/>
<dbReference type="GO" id="GO:0005829">
    <property type="term" value="C:cytosol"/>
    <property type="evidence" value="ECO:0007669"/>
    <property type="project" value="TreeGrafter"/>
</dbReference>
<keyword evidence="8" id="KW-0539">Nucleus</keyword>
<dbReference type="GO" id="GO:0005634">
    <property type="term" value="C:nucleus"/>
    <property type="evidence" value="ECO:0007669"/>
    <property type="project" value="UniProtKB-SubCell"/>
</dbReference>
<dbReference type="GO" id="GO:0033588">
    <property type="term" value="C:elongator holoenzyme complex"/>
    <property type="evidence" value="ECO:0007669"/>
    <property type="project" value="InterPro"/>
</dbReference>
<dbReference type="PANTHER" id="PTHR15641:SF1">
    <property type="entry name" value="ELONGATOR COMPLEX PROTEIN 5"/>
    <property type="match status" value="1"/>
</dbReference>
<evidence type="ECO:0000256" key="7">
    <source>
        <dbReference type="ARBA" id="ARBA00022694"/>
    </source>
</evidence>
<evidence type="ECO:0000256" key="2">
    <source>
        <dbReference type="ARBA" id="ARBA00004496"/>
    </source>
</evidence>
<keyword evidence="11" id="KW-1185">Reference proteome</keyword>
<dbReference type="PANTHER" id="PTHR15641">
    <property type="entry name" value="ELONGATOR COMPLEX PROTEIN 5"/>
    <property type="match status" value="1"/>
</dbReference>
<dbReference type="UniPathway" id="UPA00988"/>
<evidence type="ECO:0000256" key="6">
    <source>
        <dbReference type="ARBA" id="ARBA00022490"/>
    </source>
</evidence>
<evidence type="ECO:0000313" key="11">
    <source>
        <dbReference type="Proteomes" id="UP000219338"/>
    </source>
</evidence>
<sequence length="364" mass="39449">MFIPDILQSSRHPLVILQSSVAQSTLPLLRKVIETSPGKKEQETLLFCFLHLPSSLINEDAAGLTAYDRIASVPGYDDSWIDPRDFISNAVENCELLSSSPLAAFQPVIPQGPSQQLHVVIDSVDTLLSDIGSVAESYKILRGLLSKLLARPSPSRLTLHLQSTCPLLPLLLQTSFSSTLAQLIAHPPALLVHLATEYLTPPPPASPEPKFWGVFLPVSEREADLERIIFGQDGEGSGASGEFVVEVILRGGGDHSGRRKAVERVLEGWDVTQSSPVELTSMESLKKVFGKTPVEEAAPDPTQNLSFNLNLTPSQQQARSQVPLPYAHEGKALETPAPTAGSILYDPDSADDIDDDDPDEDLDI</sequence>
<dbReference type="InterPro" id="IPR019519">
    <property type="entry name" value="Elp5"/>
</dbReference>
<gene>
    <name evidence="10" type="ORF">ARMOST_09034</name>
</gene>
<accession>A0A284RAE0</accession>
<reference evidence="11" key="1">
    <citation type="journal article" date="2017" name="Nat. Ecol. Evol.">
        <title>Genome expansion and lineage-specific genetic innovations in the forest pathogenic fungi Armillaria.</title>
        <authorList>
            <person name="Sipos G."/>
            <person name="Prasanna A.N."/>
            <person name="Walter M.C."/>
            <person name="O'Connor E."/>
            <person name="Balint B."/>
            <person name="Krizsan K."/>
            <person name="Kiss B."/>
            <person name="Hess J."/>
            <person name="Varga T."/>
            <person name="Slot J."/>
            <person name="Riley R."/>
            <person name="Boka B."/>
            <person name="Rigling D."/>
            <person name="Barry K."/>
            <person name="Lee J."/>
            <person name="Mihaltcheva S."/>
            <person name="LaButti K."/>
            <person name="Lipzen A."/>
            <person name="Waldron R."/>
            <person name="Moloney N.M."/>
            <person name="Sperisen C."/>
            <person name="Kredics L."/>
            <person name="Vagvoelgyi C."/>
            <person name="Patrignani A."/>
            <person name="Fitzpatrick D."/>
            <person name="Nagy I."/>
            <person name="Doyle S."/>
            <person name="Anderson J.B."/>
            <person name="Grigoriev I.V."/>
            <person name="Gueldener U."/>
            <person name="Muensterkoetter M."/>
            <person name="Nagy L.G."/>
        </authorList>
    </citation>
    <scope>NUCLEOTIDE SEQUENCE [LARGE SCALE GENOMIC DNA]</scope>
    <source>
        <strain evidence="11">C18/9</strain>
    </source>
</reference>
<evidence type="ECO:0000256" key="1">
    <source>
        <dbReference type="ARBA" id="ARBA00004123"/>
    </source>
</evidence>
<dbReference type="STRING" id="47428.A0A284RAE0"/>
<dbReference type="GO" id="GO:0000049">
    <property type="term" value="F:tRNA binding"/>
    <property type="evidence" value="ECO:0007669"/>
    <property type="project" value="TreeGrafter"/>
</dbReference>
<feature type="compositionally biased region" description="Acidic residues" evidence="9">
    <location>
        <begin position="348"/>
        <end position="364"/>
    </location>
</feature>
<keyword evidence="6" id="KW-0963">Cytoplasm</keyword>
<evidence type="ECO:0000256" key="3">
    <source>
        <dbReference type="ARBA" id="ARBA00005043"/>
    </source>
</evidence>
<evidence type="ECO:0000256" key="9">
    <source>
        <dbReference type="SAM" id="MobiDB-lite"/>
    </source>
</evidence>
<dbReference type="Pfam" id="PF10483">
    <property type="entry name" value="Elong_Iki1"/>
    <property type="match status" value="1"/>
</dbReference>
<dbReference type="AlphaFoldDB" id="A0A284RAE0"/>
<comment type="pathway">
    <text evidence="3">tRNA modification; 5-methoxycarbonylmethyl-2-thiouridine-tRNA biosynthesis.</text>
</comment>
<dbReference type="OMA" id="LFCFLYP"/>